<keyword evidence="1 7" id="KW-1003">Cell membrane</keyword>
<dbReference type="Proteomes" id="UP000198405">
    <property type="component" value="Unassembled WGS sequence"/>
</dbReference>
<evidence type="ECO:0000256" key="2">
    <source>
        <dbReference type="ARBA" id="ARBA00022692"/>
    </source>
</evidence>
<accession>A0A238YR24</accession>
<dbReference type="EC" id="4.2.2.29" evidence="7"/>
<keyword evidence="3 7" id="KW-1133">Transmembrane helix</keyword>
<keyword evidence="5 7" id="KW-0456">Lyase</keyword>
<dbReference type="HAMAP" id="MF_02065">
    <property type="entry name" value="MltG"/>
    <property type="match status" value="1"/>
</dbReference>
<dbReference type="PANTHER" id="PTHR30518">
    <property type="entry name" value="ENDOLYTIC MUREIN TRANSGLYCOSYLASE"/>
    <property type="match status" value="1"/>
</dbReference>
<dbReference type="EMBL" id="FZOB01000004">
    <property type="protein sequence ID" value="SNR72889.1"/>
    <property type="molecule type" value="Genomic_DNA"/>
</dbReference>
<evidence type="ECO:0000256" key="4">
    <source>
        <dbReference type="ARBA" id="ARBA00023136"/>
    </source>
</evidence>
<reference evidence="9" key="1">
    <citation type="submission" date="2017-06" db="EMBL/GenBank/DDBJ databases">
        <authorList>
            <person name="Varghese N."/>
            <person name="Submissions S."/>
        </authorList>
    </citation>
    <scope>NUCLEOTIDE SEQUENCE [LARGE SCALE GENOMIC DNA]</scope>
    <source>
        <strain evidence="9">DSM 15668</strain>
    </source>
</reference>
<dbReference type="PANTHER" id="PTHR30518:SF2">
    <property type="entry name" value="ENDOLYTIC MUREIN TRANSGLYCOSYLASE"/>
    <property type="match status" value="1"/>
</dbReference>
<protein>
    <recommendedName>
        <fullName evidence="7">Endolytic murein transglycosylase</fullName>
        <ecNumber evidence="7">4.2.2.29</ecNumber>
    </recommendedName>
    <alternativeName>
        <fullName evidence="7">Peptidoglycan lytic transglycosylase</fullName>
    </alternativeName>
    <alternativeName>
        <fullName evidence="7">Peptidoglycan polymerization terminase</fullName>
    </alternativeName>
</protein>
<sequence length="334" mass="38474">MKKLTVSILFVFLAFLIVDLSSFYKKRNINLEFEVKEGETVGFVIKKLKEEGGFSGSIFTDIVVRFEDIKFKAGKYRINGAYSDKDVIDILRKGQLTLVKITIPEGYSVFDIANVVEEKGFCSEDRFLKLAFNKTFVETFGIKSESLEGFLFPDTYYFAERESCEAVIKVMYRNFEKRVIPLFKNYSPPKIVKKALGNVTIEKIVNVASIVERETALKEERPKIAGIIYRRLIKGMPLQCDPTVIYGYRMEGKKLDTLKGSDIRKSRSVYNTYIYKGLPPTPICNPGIDSIVAAMFPEKTDYLYFFAVNGRHIFSKTYREHLNKMKKYYNKAGR</sequence>
<dbReference type="CDD" id="cd08010">
    <property type="entry name" value="MltG_like"/>
    <property type="match status" value="1"/>
</dbReference>
<dbReference type="NCBIfam" id="TIGR00247">
    <property type="entry name" value="endolytic transglycosylase MltG"/>
    <property type="match status" value="1"/>
</dbReference>
<evidence type="ECO:0000256" key="6">
    <source>
        <dbReference type="ARBA" id="ARBA00023316"/>
    </source>
</evidence>
<organism evidence="8 9">
    <name type="scientific">Desulfurobacterium atlanticum</name>
    <dbReference type="NCBI Taxonomy" id="240169"/>
    <lineage>
        <taxon>Bacteria</taxon>
        <taxon>Pseudomonadati</taxon>
        <taxon>Aquificota</taxon>
        <taxon>Aquificia</taxon>
        <taxon>Desulfurobacteriales</taxon>
        <taxon>Desulfurobacteriaceae</taxon>
        <taxon>Desulfurobacterium</taxon>
    </lineage>
</organism>
<dbReference type="RefSeq" id="WP_089322828.1">
    <property type="nucleotide sequence ID" value="NZ_FZOB01000004.1"/>
</dbReference>
<dbReference type="Gene3D" id="3.30.160.60">
    <property type="entry name" value="Classic Zinc Finger"/>
    <property type="match status" value="1"/>
</dbReference>
<gene>
    <name evidence="7" type="primary">mltG</name>
    <name evidence="8" type="ORF">SAMN06265340_10477</name>
</gene>
<dbReference type="GO" id="GO:0008932">
    <property type="term" value="F:lytic endotransglycosylase activity"/>
    <property type="evidence" value="ECO:0007669"/>
    <property type="project" value="UniProtKB-UniRule"/>
</dbReference>
<dbReference type="GO" id="GO:0005886">
    <property type="term" value="C:plasma membrane"/>
    <property type="evidence" value="ECO:0007669"/>
    <property type="project" value="UniProtKB-UniRule"/>
</dbReference>
<dbReference type="GO" id="GO:0071555">
    <property type="term" value="P:cell wall organization"/>
    <property type="evidence" value="ECO:0007669"/>
    <property type="project" value="UniProtKB-KW"/>
</dbReference>
<keyword evidence="6 7" id="KW-0961">Cell wall biogenesis/degradation</keyword>
<comment type="function">
    <text evidence="7">Functions as a peptidoglycan terminase that cleaves nascent peptidoglycan strands endolytically to terminate their elongation.</text>
</comment>
<comment type="catalytic activity">
    <reaction evidence="7">
        <text>a peptidoglycan chain = a peptidoglycan chain with N-acetyl-1,6-anhydromuramyl-[peptide] at the reducing end + a peptidoglycan chain with N-acetylglucosamine at the non-reducing end.</text>
        <dbReference type="EC" id="4.2.2.29"/>
    </reaction>
</comment>
<evidence type="ECO:0000256" key="1">
    <source>
        <dbReference type="ARBA" id="ARBA00022475"/>
    </source>
</evidence>
<proteinExistence type="inferred from homology"/>
<evidence type="ECO:0000256" key="3">
    <source>
        <dbReference type="ARBA" id="ARBA00022989"/>
    </source>
</evidence>
<evidence type="ECO:0000313" key="9">
    <source>
        <dbReference type="Proteomes" id="UP000198405"/>
    </source>
</evidence>
<evidence type="ECO:0000256" key="7">
    <source>
        <dbReference type="HAMAP-Rule" id="MF_02065"/>
    </source>
</evidence>
<keyword evidence="9" id="KW-1185">Reference proteome</keyword>
<dbReference type="GO" id="GO:0009252">
    <property type="term" value="P:peptidoglycan biosynthetic process"/>
    <property type="evidence" value="ECO:0007669"/>
    <property type="project" value="UniProtKB-UniRule"/>
</dbReference>
<feature type="site" description="Important for catalytic activity" evidence="7">
    <location>
        <position position="214"/>
    </location>
</feature>
<dbReference type="Gene3D" id="3.30.1490.480">
    <property type="entry name" value="Endolytic murein transglycosylase"/>
    <property type="match status" value="2"/>
</dbReference>
<name>A0A238YR24_9BACT</name>
<evidence type="ECO:0000256" key="5">
    <source>
        <dbReference type="ARBA" id="ARBA00023239"/>
    </source>
</evidence>
<dbReference type="AlphaFoldDB" id="A0A238YR24"/>
<dbReference type="OrthoDB" id="9814591at2"/>
<dbReference type="Pfam" id="PF02618">
    <property type="entry name" value="YceG"/>
    <property type="match status" value="1"/>
</dbReference>
<keyword evidence="4 7" id="KW-0472">Membrane</keyword>
<keyword evidence="2 7" id="KW-0812">Transmembrane</keyword>
<evidence type="ECO:0000313" key="8">
    <source>
        <dbReference type="EMBL" id="SNR72889.1"/>
    </source>
</evidence>
<comment type="similarity">
    <text evidence="7">Belongs to the transglycosylase MltG family.</text>
</comment>
<dbReference type="InterPro" id="IPR003770">
    <property type="entry name" value="MLTG-like"/>
</dbReference>